<keyword evidence="1" id="KW-0472">Membrane</keyword>
<keyword evidence="1" id="KW-0812">Transmembrane</keyword>
<dbReference type="EMBL" id="MN739222">
    <property type="protein sequence ID" value="QHS94411.1"/>
    <property type="molecule type" value="Genomic_DNA"/>
</dbReference>
<keyword evidence="1" id="KW-1133">Transmembrane helix</keyword>
<name>A0A6C0BRI2_9ZZZZ</name>
<dbReference type="AlphaFoldDB" id="A0A6C0BRI2"/>
<accession>A0A6C0BRI2</accession>
<protein>
    <submittedName>
        <fullName evidence="2">Uncharacterized protein</fullName>
    </submittedName>
</protein>
<sequence length="149" mass="17928">MDCVYLLPTTIVIIVSFVLTILEPCNYNEDPIKKMFFLFVIFIHHAIQFVWFVIPLIYGHKFPKRILYFIITGLIYVFIQNVFIFKNENTQTCILSKYTNSMCLLSPTSPLRDVMYYLGMKKNLNDYNTFYNTYIFMYTFYLLYLVNFK</sequence>
<reference evidence="2" key="1">
    <citation type="journal article" date="2020" name="Nature">
        <title>Giant virus diversity and host interactions through global metagenomics.</title>
        <authorList>
            <person name="Schulz F."/>
            <person name="Roux S."/>
            <person name="Paez-Espino D."/>
            <person name="Jungbluth S."/>
            <person name="Walsh D.A."/>
            <person name="Denef V.J."/>
            <person name="McMahon K.D."/>
            <person name="Konstantinidis K.T."/>
            <person name="Eloe-Fadrosh E.A."/>
            <person name="Kyrpides N.C."/>
            <person name="Woyke T."/>
        </authorList>
    </citation>
    <scope>NUCLEOTIDE SEQUENCE</scope>
    <source>
        <strain evidence="2">GVMAG-M-3300018416-26</strain>
    </source>
</reference>
<feature type="transmembrane region" description="Helical" evidence="1">
    <location>
        <begin position="6"/>
        <end position="23"/>
    </location>
</feature>
<evidence type="ECO:0000256" key="1">
    <source>
        <dbReference type="SAM" id="Phobius"/>
    </source>
</evidence>
<feature type="transmembrane region" description="Helical" evidence="1">
    <location>
        <begin position="66"/>
        <end position="85"/>
    </location>
</feature>
<feature type="transmembrane region" description="Helical" evidence="1">
    <location>
        <begin position="35"/>
        <end position="54"/>
    </location>
</feature>
<organism evidence="2">
    <name type="scientific">viral metagenome</name>
    <dbReference type="NCBI Taxonomy" id="1070528"/>
    <lineage>
        <taxon>unclassified sequences</taxon>
        <taxon>metagenomes</taxon>
        <taxon>organismal metagenomes</taxon>
    </lineage>
</organism>
<proteinExistence type="predicted"/>
<feature type="transmembrane region" description="Helical" evidence="1">
    <location>
        <begin position="129"/>
        <end position="146"/>
    </location>
</feature>
<evidence type="ECO:0000313" key="2">
    <source>
        <dbReference type="EMBL" id="QHS94411.1"/>
    </source>
</evidence>